<comment type="caution">
    <text evidence="2">The sequence shown here is derived from an EMBL/GenBank/DDBJ whole genome shotgun (WGS) entry which is preliminary data.</text>
</comment>
<dbReference type="InterPro" id="IPR014582">
    <property type="entry name" value="UCP033535_lipo"/>
</dbReference>
<protein>
    <submittedName>
        <fullName evidence="2">DUF2291 domain-containing protein</fullName>
    </submittedName>
</protein>
<proteinExistence type="predicted"/>
<feature type="signal peptide" evidence="1">
    <location>
        <begin position="1"/>
        <end position="20"/>
    </location>
</feature>
<dbReference type="PROSITE" id="PS51257">
    <property type="entry name" value="PROKAR_LIPOPROTEIN"/>
    <property type="match status" value="1"/>
</dbReference>
<evidence type="ECO:0000313" key="3">
    <source>
        <dbReference type="Proteomes" id="UP000482209"/>
    </source>
</evidence>
<dbReference type="Gene3D" id="1.10.10.1260">
    <property type="entry name" value="Envelope glycoprotein gp160, DUF2291, helical domain"/>
    <property type="match status" value="1"/>
</dbReference>
<dbReference type="EMBL" id="VUMT01000001">
    <property type="protein sequence ID" value="MSS62308.1"/>
    <property type="molecule type" value="Genomic_DNA"/>
</dbReference>
<keyword evidence="1" id="KW-0732">Signal</keyword>
<name>A0A6L5XV93_9FIRM</name>
<organism evidence="2 3">
    <name type="scientific">Velocimicrobium porci</name>
    <dbReference type="NCBI Taxonomy" id="2606634"/>
    <lineage>
        <taxon>Bacteria</taxon>
        <taxon>Bacillati</taxon>
        <taxon>Bacillota</taxon>
        <taxon>Clostridia</taxon>
        <taxon>Lachnospirales</taxon>
        <taxon>Lachnospiraceae</taxon>
        <taxon>Velocimicrobium</taxon>
    </lineage>
</organism>
<dbReference type="RefSeq" id="WP_154515441.1">
    <property type="nucleotide sequence ID" value="NZ_VUMT01000001.1"/>
</dbReference>
<dbReference type="AlphaFoldDB" id="A0A6L5XV93"/>
<feature type="chain" id="PRO_5039718262" evidence="1">
    <location>
        <begin position="21"/>
        <end position="212"/>
    </location>
</feature>
<dbReference type="Gene3D" id="2.40.50.420">
    <property type="entry name" value="Envelope glycoprotein gp160, DUF2291, alpha/beta domain"/>
    <property type="match status" value="1"/>
</dbReference>
<dbReference type="InterPro" id="IPR036215">
    <property type="entry name" value="TM0957-like_sf"/>
</dbReference>
<reference evidence="2 3" key="1">
    <citation type="submission" date="2019-08" db="EMBL/GenBank/DDBJ databases">
        <title>In-depth cultivation of the pig gut microbiome towards novel bacterial diversity and tailored functional studies.</title>
        <authorList>
            <person name="Wylensek D."/>
            <person name="Hitch T.C.A."/>
            <person name="Clavel T."/>
        </authorList>
    </citation>
    <scope>NUCLEOTIDE SEQUENCE [LARGE SCALE GENOMIC DNA]</scope>
    <source>
        <strain evidence="2 3">WCA-693-APC-MOT-I</strain>
    </source>
</reference>
<accession>A0A6L5XV93</accession>
<sequence length="212" mass="22846">MKKRVLALVMVFALAVTTMTGCVKVVKIGEEGKLTGKTEFNADDSVSEMWDAAVEDISNKAVELPTFLTEANGDLTSLADKYGKYSMGTSGSISYAVKGSGTVEEVHQEKKAGYMTVKLDGYEGKEVIKLQIGSIYKGSSTRDTLDIINFGDYTNQKEWGAISQGLHSLIDTNVIQPADPAGLQGKSIEFIGTFTAEENDELLITPVSLTVK</sequence>
<dbReference type="Pfam" id="PF10054">
    <property type="entry name" value="DUF2291"/>
    <property type="match status" value="1"/>
</dbReference>
<dbReference type="PIRSF" id="PIRSF033535">
    <property type="entry name" value="UCP033535_plp"/>
    <property type="match status" value="1"/>
</dbReference>
<evidence type="ECO:0000256" key="1">
    <source>
        <dbReference type="SAM" id="SignalP"/>
    </source>
</evidence>
<evidence type="ECO:0000313" key="2">
    <source>
        <dbReference type="EMBL" id="MSS62308.1"/>
    </source>
</evidence>
<gene>
    <name evidence="2" type="ORF">FYJ58_00165</name>
</gene>
<keyword evidence="3" id="KW-1185">Reference proteome</keyword>
<dbReference type="SUPFAM" id="SSF141318">
    <property type="entry name" value="TM0957-like"/>
    <property type="match status" value="1"/>
</dbReference>
<dbReference type="Proteomes" id="UP000482209">
    <property type="component" value="Unassembled WGS sequence"/>
</dbReference>